<dbReference type="EMBL" id="KJ939518">
    <property type="protein sequence ID" value="AII00608.1"/>
    <property type="molecule type" value="mRNA"/>
</dbReference>
<dbReference type="PROSITE" id="PS00254">
    <property type="entry name" value="INTERLEUKIN_6"/>
    <property type="match status" value="1"/>
</dbReference>
<dbReference type="PANTHER" id="PTHR48494">
    <property type="entry name" value="INTERLEUKIN-6"/>
    <property type="match status" value="1"/>
</dbReference>
<dbReference type="Gene3D" id="1.20.1250.10">
    <property type="match status" value="1"/>
</dbReference>
<keyword evidence="11" id="KW-0732">Signal</keyword>
<dbReference type="PANTHER" id="PTHR48494:SF1">
    <property type="entry name" value="INTERLEUKIN-6"/>
    <property type="match status" value="1"/>
</dbReference>
<reference evidence="12" key="1">
    <citation type="journal article" date="2014" name="Immunogenetics">
        <title>Convergent evolution of IL-6 in two leporids (Oryctolagus and Pentalagus) originated an extended protein.</title>
        <authorList>
            <person name="Neves F."/>
            <person name="Abrantes J."/>
            <person name="Pinheiro A."/>
            <person name="Almeida T."/>
            <person name="Costa P.P."/>
            <person name="Esteves P.J."/>
        </authorList>
    </citation>
    <scope>NUCLEOTIDE SEQUENCE</scope>
</reference>
<evidence type="ECO:0000256" key="8">
    <source>
        <dbReference type="ARBA" id="ARBA00023157"/>
    </source>
</evidence>
<proteinExistence type="evidence at transcript level"/>
<dbReference type="PRINTS" id="PR00434">
    <property type="entry name" value="INTERLEUKIN6"/>
</dbReference>
<keyword evidence="7" id="KW-0339">Growth factor</keyword>
<evidence type="ECO:0000256" key="3">
    <source>
        <dbReference type="ARBA" id="ARBA00019464"/>
    </source>
</evidence>
<evidence type="ECO:0000256" key="4">
    <source>
        <dbReference type="ARBA" id="ARBA00022486"/>
    </source>
</evidence>
<dbReference type="Pfam" id="PF00489">
    <property type="entry name" value="IL6"/>
    <property type="match status" value="1"/>
</dbReference>
<dbReference type="KEGG" id="opi:101531329"/>
<dbReference type="InterPro" id="IPR003574">
    <property type="entry name" value="IL-6-like"/>
</dbReference>
<dbReference type="GO" id="GO:0046427">
    <property type="term" value="P:positive regulation of receptor signaling pathway via JAK-STAT"/>
    <property type="evidence" value="ECO:0007669"/>
    <property type="project" value="TreeGrafter"/>
</dbReference>
<dbReference type="SMR" id="A0A076EBV7"/>
<dbReference type="GO" id="GO:0005138">
    <property type="term" value="F:interleukin-6 receptor binding"/>
    <property type="evidence" value="ECO:0007669"/>
    <property type="project" value="InterPro"/>
</dbReference>
<evidence type="ECO:0000256" key="10">
    <source>
        <dbReference type="ARBA" id="ARBA00023468"/>
    </source>
</evidence>
<feature type="signal peptide" evidence="11">
    <location>
        <begin position="1"/>
        <end position="27"/>
    </location>
</feature>
<dbReference type="SMART" id="SM00126">
    <property type="entry name" value="IL6"/>
    <property type="match status" value="1"/>
</dbReference>
<comment type="subunit">
    <text evidence="10">Component of a hexamer of two molecules each of IL6, IL6R and IL6ST; first binds to IL6R to associate with the signaling subunit IL6ST. Interacts with IL6R (via the N-terminal ectodomain); this interaction may be affected by IL6R-binding with SORL1, hence decreasing IL6 cis signaling. Interacts with SORL1 (via the N-terminal ectodomain); this interaction leads to IL6 internalization and lysosomal degradation. May form a trimeric complex with the soluble SORL1 ectodomain and soluble IL6R receptor; this interaction might stabilize circulating IL6, hence promoting IL6 trans signaling.</text>
</comment>
<keyword evidence="5" id="KW-0202">Cytokine</keyword>
<dbReference type="GeneID" id="101531329"/>
<dbReference type="RefSeq" id="NP_001297021.1">
    <property type="nucleotide sequence ID" value="NM_001310092.1"/>
</dbReference>
<dbReference type="InterPro" id="IPR030474">
    <property type="entry name" value="IL-6/GCSF/MGF"/>
</dbReference>
<accession>A0A076EBV7</accession>
<dbReference type="PRINTS" id="PR00433">
    <property type="entry name" value="IL6GCSFMGF"/>
</dbReference>
<dbReference type="GO" id="GO:0005125">
    <property type="term" value="F:cytokine activity"/>
    <property type="evidence" value="ECO:0007669"/>
    <property type="project" value="UniProtKB-KW"/>
</dbReference>
<dbReference type="SUPFAM" id="SSF47266">
    <property type="entry name" value="4-helical cytokines"/>
    <property type="match status" value="1"/>
</dbReference>
<protein>
    <recommendedName>
        <fullName evidence="3">Interleukin-6</fullName>
    </recommendedName>
</protein>
<gene>
    <name evidence="12" type="primary">IL6</name>
</gene>
<evidence type="ECO:0000256" key="5">
    <source>
        <dbReference type="ARBA" id="ARBA00022514"/>
    </source>
</evidence>
<dbReference type="GO" id="GO:0005896">
    <property type="term" value="C:interleukin-6 receptor complex"/>
    <property type="evidence" value="ECO:0007669"/>
    <property type="project" value="TreeGrafter"/>
</dbReference>
<evidence type="ECO:0000256" key="2">
    <source>
        <dbReference type="ARBA" id="ARBA00007432"/>
    </source>
</evidence>
<comment type="subcellular location">
    <subcellularLocation>
        <location evidence="1">Secreted</location>
    </subcellularLocation>
</comment>
<feature type="chain" id="PRO_5001711166" description="Interleukin-6" evidence="11">
    <location>
        <begin position="28"/>
        <end position="216"/>
    </location>
</feature>
<sequence>MNSVFASALRPAPVGFALGLLLVVATAFPTAPSVSMKEEPQGGATSDKPFTPVKIESTISYILMKISDIRKKMCNYDANCLDCKQVLSDVNLTLPQLTERDGCFPSAPNQEICLMRITAGLLEFEIYLKHLQNKFKSDEENNNMDIVLQNSQTLVKTLRPKVKTTEEAPTLEPATLTSLKENMQLKEQWRRTQTIHYILCGLKDFLEFTLRAVRLM</sequence>
<evidence type="ECO:0000256" key="9">
    <source>
        <dbReference type="ARBA" id="ARBA00023441"/>
    </source>
</evidence>
<organism evidence="12">
    <name type="scientific">Ochotona princeps</name>
    <name type="common">Southern American pika</name>
    <dbReference type="NCBI Taxonomy" id="9978"/>
    <lineage>
        <taxon>Eukaryota</taxon>
        <taxon>Metazoa</taxon>
        <taxon>Chordata</taxon>
        <taxon>Craniata</taxon>
        <taxon>Vertebrata</taxon>
        <taxon>Euteleostomi</taxon>
        <taxon>Mammalia</taxon>
        <taxon>Eutheria</taxon>
        <taxon>Euarchontoglires</taxon>
        <taxon>Glires</taxon>
        <taxon>Lagomorpha</taxon>
        <taxon>Ochotonidae</taxon>
        <taxon>Ochotona</taxon>
    </lineage>
</organism>
<name>A0A076EBV7_OCHPR</name>
<evidence type="ECO:0000256" key="1">
    <source>
        <dbReference type="ARBA" id="ARBA00004613"/>
    </source>
</evidence>
<dbReference type="AlphaFoldDB" id="A0A076EBV7"/>
<evidence type="ECO:0000313" key="12">
    <source>
        <dbReference type="EMBL" id="AII00608.1"/>
    </source>
</evidence>
<evidence type="ECO:0000256" key="7">
    <source>
        <dbReference type="ARBA" id="ARBA00023030"/>
    </source>
</evidence>
<evidence type="ECO:0000256" key="6">
    <source>
        <dbReference type="ARBA" id="ARBA00022525"/>
    </source>
</evidence>
<dbReference type="InterPro" id="IPR009079">
    <property type="entry name" value="4_helix_cytokine-like_core"/>
</dbReference>
<dbReference type="OrthoDB" id="8943569at2759"/>
<evidence type="ECO:0000256" key="11">
    <source>
        <dbReference type="SAM" id="SignalP"/>
    </source>
</evidence>
<dbReference type="GO" id="GO:0030154">
    <property type="term" value="P:cell differentiation"/>
    <property type="evidence" value="ECO:0007669"/>
    <property type="project" value="InterPro"/>
</dbReference>
<dbReference type="GO" id="GO:0006953">
    <property type="term" value="P:acute-phase response"/>
    <property type="evidence" value="ECO:0007669"/>
    <property type="project" value="UniProtKB-KW"/>
</dbReference>
<dbReference type="InterPro" id="IPR030473">
    <property type="entry name" value="IL6/GCSF/MGF_CS"/>
</dbReference>
<dbReference type="GO" id="GO:0005615">
    <property type="term" value="C:extracellular space"/>
    <property type="evidence" value="ECO:0007669"/>
    <property type="project" value="UniProtKB-KW"/>
</dbReference>
<dbReference type="GO" id="GO:0006955">
    <property type="term" value="P:immune response"/>
    <property type="evidence" value="ECO:0007669"/>
    <property type="project" value="InterPro"/>
</dbReference>
<comment type="similarity">
    <text evidence="2">Belongs to the IL-6 superfamily.</text>
</comment>
<dbReference type="CTD" id="3569"/>
<dbReference type="GO" id="GO:0008083">
    <property type="term" value="F:growth factor activity"/>
    <property type="evidence" value="ECO:0007669"/>
    <property type="project" value="UniProtKB-KW"/>
</dbReference>
<comment type="function">
    <text evidence="9">Cytokine with a wide variety of biological functions in immunity, tissue regeneration, and metabolism. Binds to IL6R, then the complex associates to the signaling subunit IL6ST/gp130 to trigger the intracellular IL6-signaling pathway. The interaction with the membrane-bound IL6R and IL6ST stimulates 'classic signaling', whereas the binding of IL6 and soluble IL6R to IL6ST stimulates 'trans-signaling'. Alternatively, 'cluster signaling' occurs when membrane-bound IL6:IL6R complexes on transmitter cells activate IL6ST receptors on neighboring receiver cells.</text>
</comment>
<keyword evidence="8" id="KW-1015">Disulfide bond</keyword>
<keyword evidence="4" id="KW-0011">Acute phase</keyword>
<dbReference type="GO" id="GO:0051240">
    <property type="term" value="P:positive regulation of multicellular organismal process"/>
    <property type="evidence" value="ECO:0007669"/>
    <property type="project" value="UniProtKB-ARBA"/>
</dbReference>
<keyword evidence="6" id="KW-0964">Secreted</keyword>